<dbReference type="RefSeq" id="WP_111336857.1">
    <property type="nucleotide sequence ID" value="NZ_CP030032.1"/>
</dbReference>
<evidence type="ECO:0000256" key="2">
    <source>
        <dbReference type="ARBA" id="ARBA00022692"/>
    </source>
</evidence>
<dbReference type="GO" id="GO:0015377">
    <property type="term" value="F:chloride:monoatomic cation symporter activity"/>
    <property type="evidence" value="ECO:0007669"/>
    <property type="project" value="InterPro"/>
</dbReference>
<protein>
    <submittedName>
        <fullName evidence="5">Na-K-Cl cotransporter</fullName>
    </submittedName>
</protein>
<dbReference type="PANTHER" id="PTHR11827:SF72">
    <property type="entry name" value="GH08340P"/>
    <property type="match status" value="1"/>
</dbReference>
<dbReference type="Pfam" id="PF00324">
    <property type="entry name" value="AA_permease"/>
    <property type="match status" value="1"/>
</dbReference>
<dbReference type="Proteomes" id="UP000249799">
    <property type="component" value="Chromosome"/>
</dbReference>
<dbReference type="PANTHER" id="PTHR11827">
    <property type="entry name" value="SOLUTE CARRIER FAMILY 12, CATION COTRANSPORTERS"/>
    <property type="match status" value="1"/>
</dbReference>
<gene>
    <name evidence="5" type="ORF">DN745_17375</name>
</gene>
<dbReference type="InterPro" id="IPR004842">
    <property type="entry name" value="SLC12A_fam"/>
</dbReference>
<proteinExistence type="predicted"/>
<evidence type="ECO:0000313" key="5">
    <source>
        <dbReference type="EMBL" id="AWV91001.1"/>
    </source>
</evidence>
<dbReference type="OrthoDB" id="3181223at2"/>
<reference evidence="5 6" key="1">
    <citation type="submission" date="2018-06" db="EMBL/GenBank/DDBJ databases">
        <title>Lujinxingia sediminis gen. nov. sp. nov., a new facultative anaerobic member of the class Deltaproteobacteria, and proposal of Lujinxingaceae fam. nov.</title>
        <authorList>
            <person name="Guo L.-Y."/>
            <person name="Li C.-M."/>
            <person name="Wang S."/>
            <person name="Du Z.-J."/>
        </authorList>
    </citation>
    <scope>NUCLEOTIDE SEQUENCE [LARGE SCALE GENOMIC DNA]</scope>
    <source>
        <strain evidence="5 6">FA350</strain>
    </source>
</reference>
<comment type="subcellular location">
    <subcellularLocation>
        <location evidence="1">Membrane</location>
        <topology evidence="1">Multi-pass membrane protein</topology>
    </subcellularLocation>
</comment>
<dbReference type="EMBL" id="CP030032">
    <property type="protein sequence ID" value="AWV91001.1"/>
    <property type="molecule type" value="Genomic_DNA"/>
</dbReference>
<keyword evidence="4" id="KW-0472">Membrane</keyword>
<keyword evidence="2" id="KW-0812">Transmembrane</keyword>
<accession>A0A2Z4FPM2</accession>
<keyword evidence="3" id="KW-1133">Transmembrane helix</keyword>
<dbReference type="InterPro" id="IPR018491">
    <property type="entry name" value="SLC12_C"/>
</dbReference>
<evidence type="ECO:0000256" key="1">
    <source>
        <dbReference type="ARBA" id="ARBA00004141"/>
    </source>
</evidence>
<keyword evidence="6" id="KW-1185">Reference proteome</keyword>
<dbReference type="Pfam" id="PF03522">
    <property type="entry name" value="SLC12"/>
    <property type="match status" value="1"/>
</dbReference>
<dbReference type="InterPro" id="IPR004841">
    <property type="entry name" value="AA-permease/SLC12A_dom"/>
</dbReference>
<dbReference type="AlphaFoldDB" id="A0A2Z4FPM2"/>
<name>A0A2Z4FPM2_9DELT</name>
<evidence type="ECO:0000256" key="4">
    <source>
        <dbReference type="ARBA" id="ARBA00023136"/>
    </source>
</evidence>
<evidence type="ECO:0000256" key="3">
    <source>
        <dbReference type="ARBA" id="ARBA00022989"/>
    </source>
</evidence>
<dbReference type="KEGG" id="bsed:DN745_17375"/>
<sequence>MEENPTGLGTFGGVFTPSILTILGVIMYLRYGWVVGNVGLAGTLLIVTLATLITLLTSFSISAIATDQRVRTGGAYYMISRSLGLETGGAVGIPLFFSLGLSVALYTVGFAESVVSAFPSLGEYQRTIGVVTTIGVTVLALVSAKAAIRAQYFIMAAIGVSLVSLYFGSPVEATEMEVWGAAPADSAPFWVVFAVFFPAVTGIMSGVNLSGDLKNPGRSIPRGTLLAVGVGYLIYMTLPLVLASRADAATLIADPMIMRKISFWGDAILLGVWGATLSSAVGSIMGGPRVLQALARDGVLPHWLRWLGKGSGKEDTPRYGTLVTMGIALLAVMLGDLNAIAPVITMFFLTTYCVLNVAAWLETALDSPSFRPTFRVHWAVSMLGAFGCAAVMFLINAVATVVAISLVTLVFVWLKRRDMKATWGSVGQGLWMAAVRAGLLRYDGRRPDPKNWRPHLLVLTGTPTKRWHLIELASSWSHNKALMTVATVLPEGISEERQRNMDHLITEYLADNGVQSLVCTIPASSPFDGAQRLVDAYGLGQVVPNTVMLGDTQEQANYEAFCDTIRHCHRAHRNVVIVQQHGDQGFGDYRSIDVWWGGLKGNGGLMKVMAYLLQTSLRWQNAQVTIKMVVPTEEAVKGVRANVGPIVERMRTGARLEVLVSQRRAFKEVVHESSRDADIIFMGMAAPEDTEDFTAYYQDLRASMADMPTTVFFLSSGPMDFAEMLTD</sequence>
<evidence type="ECO:0000313" key="6">
    <source>
        <dbReference type="Proteomes" id="UP000249799"/>
    </source>
</evidence>
<organism evidence="5 6">
    <name type="scientific">Bradymonas sediminis</name>
    <dbReference type="NCBI Taxonomy" id="1548548"/>
    <lineage>
        <taxon>Bacteria</taxon>
        <taxon>Deltaproteobacteria</taxon>
        <taxon>Bradymonadales</taxon>
        <taxon>Bradymonadaceae</taxon>
        <taxon>Bradymonas</taxon>
    </lineage>
</organism>
<dbReference type="GO" id="GO:0016020">
    <property type="term" value="C:membrane"/>
    <property type="evidence" value="ECO:0007669"/>
    <property type="project" value="UniProtKB-SubCell"/>
</dbReference>
<dbReference type="Gene3D" id="1.20.1740.10">
    <property type="entry name" value="Amino acid/polyamine transporter I"/>
    <property type="match status" value="1"/>
</dbReference>